<dbReference type="EMBL" id="MLAK01001085">
    <property type="protein sequence ID" value="OHS97922.1"/>
    <property type="molecule type" value="Genomic_DNA"/>
</dbReference>
<sequence>MSEETTSSLQASQEEGSSTIEASPNRIHRSHFGHTILTFQLEYLYIKLPQSTSFVICLLIDDKKLIFSPKAFPDIDNKFSVGFRTQKLISSKHNASNTRAKTRRIRLTLTIFDQEKKIIATGNTAINPGLFYGEEKLKLRPLTINLGVVDPCPLIFFGLTLLDPNIPKNEDGTENEEITSDMLNKIQLEEFDPPDTLVVTKKRIHVDSSDDEFSHNPDESEMKNNSLDKNDESKNENSNNENDDEQYFKINNPIVIKQMEKRKIVPKIPRKPKPQIILSEEEKRKINRLQTLMNKRTIIKKDKPNELNDKINRNALLLNKVLSKMMILSGTSHNASKRSKSCEPIKIKDPKLFFNLKIIYCFSFCYAPEDKIISFFANDAQFSINRTTDDISNLKRISELKKMRKEIEHEIQNPELRKIALSILQKFGKISTNGLNGGKMFIDNKQNLNSVADIAKKLVIDEVCADQADVDADADGNLRTRLQRLEREAKIKFYLMRKRRYNNLNRPKVLTVTKNFDFDWVNEDWFTDSSDEE</sequence>
<accession>A0A1J4JFK1</accession>
<evidence type="ECO:0000256" key="1">
    <source>
        <dbReference type="SAM" id="MobiDB-lite"/>
    </source>
</evidence>
<comment type="caution">
    <text evidence="2">The sequence shown here is derived from an EMBL/GenBank/DDBJ whole genome shotgun (WGS) entry which is preliminary data.</text>
</comment>
<dbReference type="RefSeq" id="XP_068351059.1">
    <property type="nucleotide sequence ID" value="XM_068510439.1"/>
</dbReference>
<feature type="compositionally biased region" description="Basic and acidic residues" evidence="1">
    <location>
        <begin position="208"/>
        <end position="235"/>
    </location>
</feature>
<evidence type="ECO:0000313" key="3">
    <source>
        <dbReference type="Proteomes" id="UP000179807"/>
    </source>
</evidence>
<dbReference type="GeneID" id="94845143"/>
<protein>
    <submittedName>
        <fullName evidence="2">Uncharacterized protein</fullName>
    </submittedName>
</protein>
<dbReference type="Proteomes" id="UP000179807">
    <property type="component" value="Unassembled WGS sequence"/>
</dbReference>
<organism evidence="2 3">
    <name type="scientific">Tritrichomonas foetus</name>
    <dbReference type="NCBI Taxonomy" id="1144522"/>
    <lineage>
        <taxon>Eukaryota</taxon>
        <taxon>Metamonada</taxon>
        <taxon>Parabasalia</taxon>
        <taxon>Tritrichomonadida</taxon>
        <taxon>Tritrichomonadidae</taxon>
        <taxon>Tritrichomonas</taxon>
    </lineage>
</organism>
<gene>
    <name evidence="2" type="ORF">TRFO_35758</name>
</gene>
<dbReference type="AlphaFoldDB" id="A0A1J4JFK1"/>
<feature type="region of interest" description="Disordered" evidence="1">
    <location>
        <begin position="1"/>
        <end position="24"/>
    </location>
</feature>
<reference evidence="2" key="1">
    <citation type="submission" date="2016-10" db="EMBL/GenBank/DDBJ databases">
        <authorList>
            <person name="Benchimol M."/>
            <person name="Almeida L.G."/>
            <person name="Vasconcelos A.T."/>
            <person name="Perreira-Neves A."/>
            <person name="Rosa I.A."/>
            <person name="Tasca T."/>
            <person name="Bogo M.R."/>
            <person name="de Souza W."/>
        </authorList>
    </citation>
    <scope>NUCLEOTIDE SEQUENCE [LARGE SCALE GENOMIC DNA]</scope>
    <source>
        <strain evidence="2">K</strain>
    </source>
</reference>
<feature type="compositionally biased region" description="Polar residues" evidence="1">
    <location>
        <begin position="1"/>
        <end position="22"/>
    </location>
</feature>
<proteinExistence type="predicted"/>
<feature type="region of interest" description="Disordered" evidence="1">
    <location>
        <begin position="208"/>
        <end position="249"/>
    </location>
</feature>
<keyword evidence="3" id="KW-1185">Reference proteome</keyword>
<evidence type="ECO:0000313" key="2">
    <source>
        <dbReference type="EMBL" id="OHS97922.1"/>
    </source>
</evidence>
<name>A0A1J4JFK1_9EUKA</name>
<dbReference type="VEuPathDB" id="TrichDB:TRFO_35758"/>